<dbReference type="InterPro" id="IPR029058">
    <property type="entry name" value="AB_hydrolase_fold"/>
</dbReference>
<dbReference type="Proteomes" id="UP000295560">
    <property type="component" value="Unassembled WGS sequence"/>
</dbReference>
<keyword evidence="1" id="KW-0472">Membrane</keyword>
<dbReference type="EMBL" id="SMFZ01000002">
    <property type="protein sequence ID" value="TCK21708.1"/>
    <property type="molecule type" value="Genomic_DNA"/>
</dbReference>
<gene>
    <name evidence="2" type="ORF">EV378_5699</name>
</gene>
<keyword evidence="2" id="KW-0378">Hydrolase</keyword>
<dbReference type="InterPro" id="IPR000801">
    <property type="entry name" value="Esterase-like"/>
</dbReference>
<feature type="transmembrane region" description="Helical" evidence="1">
    <location>
        <begin position="43"/>
        <end position="63"/>
    </location>
</feature>
<dbReference type="OrthoDB" id="3723842at2"/>
<dbReference type="InterPro" id="IPR050583">
    <property type="entry name" value="Mycobacterial_A85_antigen"/>
</dbReference>
<dbReference type="AlphaFoldDB" id="A0A4R1HIR5"/>
<protein>
    <submittedName>
        <fullName evidence="2">S-formylglutathione hydrolase FrmB</fullName>
    </submittedName>
</protein>
<reference evidence="2 3" key="1">
    <citation type="submission" date="2019-03" db="EMBL/GenBank/DDBJ databases">
        <title>Sequencing the genomes of 1000 actinobacteria strains.</title>
        <authorList>
            <person name="Klenk H.-P."/>
        </authorList>
    </citation>
    <scope>NUCLEOTIDE SEQUENCE [LARGE SCALE GENOMIC DNA]</scope>
    <source>
        <strain evidence="2 3">DSM 44969</strain>
    </source>
</reference>
<dbReference type="RefSeq" id="WP_132430426.1">
    <property type="nucleotide sequence ID" value="NZ_SMFZ01000002.1"/>
</dbReference>
<evidence type="ECO:0000313" key="2">
    <source>
        <dbReference type="EMBL" id="TCK21708.1"/>
    </source>
</evidence>
<keyword evidence="3" id="KW-1185">Reference proteome</keyword>
<name>A0A4R1HIR5_PSEEN</name>
<proteinExistence type="predicted"/>
<comment type="caution">
    <text evidence="2">The sequence shown here is derived from an EMBL/GenBank/DDBJ whole genome shotgun (WGS) entry which is preliminary data.</text>
</comment>
<dbReference type="GO" id="GO:0016747">
    <property type="term" value="F:acyltransferase activity, transferring groups other than amino-acyl groups"/>
    <property type="evidence" value="ECO:0007669"/>
    <property type="project" value="TreeGrafter"/>
</dbReference>
<dbReference type="Gene3D" id="3.40.50.1820">
    <property type="entry name" value="alpha/beta hydrolase"/>
    <property type="match status" value="1"/>
</dbReference>
<accession>A0A4R1HIR5</accession>
<keyword evidence="1" id="KW-1133">Transmembrane helix</keyword>
<dbReference type="PANTHER" id="PTHR48098:SF1">
    <property type="entry name" value="DIACYLGLYCEROL ACYLTRANSFERASE_MYCOLYLTRANSFERASE AG85A"/>
    <property type="match status" value="1"/>
</dbReference>
<dbReference type="GO" id="GO:0016787">
    <property type="term" value="F:hydrolase activity"/>
    <property type="evidence" value="ECO:0007669"/>
    <property type="project" value="UniProtKB-KW"/>
</dbReference>
<organism evidence="2 3">
    <name type="scientific">Pseudonocardia endophytica</name>
    <dbReference type="NCBI Taxonomy" id="401976"/>
    <lineage>
        <taxon>Bacteria</taxon>
        <taxon>Bacillati</taxon>
        <taxon>Actinomycetota</taxon>
        <taxon>Actinomycetes</taxon>
        <taxon>Pseudonocardiales</taxon>
        <taxon>Pseudonocardiaceae</taxon>
        <taxon>Pseudonocardia</taxon>
    </lineage>
</organism>
<sequence length="372" mass="38969">MTPDISVVPIADWWPVGPVLLVLLGLAVLWFHRGSRRLVRGAARSVIVLLVVLQIGSIVNAHFEFYRTIGQAFGEPPADVVSLAEAREEEGRVPDAGQIVSLDVPATASRFSARPTQVYLPPSWFAKDRPLLPVVMLLHGTPGSPQDWIDGGQAQTTADAFARAHGGLAPVLVLPDVNGSLGADTECVDSPLGNVETYLTVDVPTAAVRVLGTRDPGPSWAVAGLSEGGSCALMLALRHPDRFGAFGDFSGLLGPRLGDTNADTASTVAQLFGGSQQAFAAHEPIDLLTAGRYPGLGGWFEVGDADQQPYAAIEQLVPAARSAGITSCLVVLPGAGHTFDVWSDAFSRSLPWLSGRAGLFGRNAPSASCPQG</sequence>
<dbReference type="SUPFAM" id="SSF53474">
    <property type="entry name" value="alpha/beta-Hydrolases"/>
    <property type="match status" value="1"/>
</dbReference>
<dbReference type="PANTHER" id="PTHR48098">
    <property type="entry name" value="ENTEROCHELIN ESTERASE-RELATED"/>
    <property type="match status" value="1"/>
</dbReference>
<keyword evidence="1" id="KW-0812">Transmembrane</keyword>
<evidence type="ECO:0000256" key="1">
    <source>
        <dbReference type="SAM" id="Phobius"/>
    </source>
</evidence>
<feature type="transmembrane region" description="Helical" evidence="1">
    <location>
        <begin position="13"/>
        <end position="31"/>
    </location>
</feature>
<evidence type="ECO:0000313" key="3">
    <source>
        <dbReference type="Proteomes" id="UP000295560"/>
    </source>
</evidence>
<dbReference type="Pfam" id="PF00756">
    <property type="entry name" value="Esterase"/>
    <property type="match status" value="1"/>
</dbReference>